<proteinExistence type="predicted"/>
<evidence type="ECO:0000313" key="3">
    <source>
        <dbReference type="Proteomes" id="UP000593735"/>
    </source>
</evidence>
<sequence length="73" mass="8663">MNKFETISRIHLHTKLAEFGLDQPLDEHDLALQLLNTELRLAKTEEELRVIEEAIDSHGIRMDWPNTEYEQEF</sequence>
<organism evidence="2 3">
    <name type="scientific">Thermophilibacter immobilis</name>
    <dbReference type="NCBI Taxonomy" id="2779519"/>
    <lineage>
        <taxon>Bacteria</taxon>
        <taxon>Bacillati</taxon>
        <taxon>Actinomycetota</taxon>
        <taxon>Coriobacteriia</taxon>
        <taxon>Coriobacteriales</taxon>
        <taxon>Atopobiaceae</taxon>
        <taxon>Thermophilibacter</taxon>
    </lineage>
</organism>
<dbReference type="KEGG" id="tio:INP52_09590"/>
<protein>
    <submittedName>
        <fullName evidence="2">Uncharacterized protein</fullName>
    </submittedName>
</protein>
<evidence type="ECO:0000313" key="2">
    <source>
        <dbReference type="EMBL" id="QOY60617.1"/>
    </source>
</evidence>
<reference evidence="2 3" key="1">
    <citation type="submission" date="2020-10" db="EMBL/GenBank/DDBJ databases">
        <title>Olsenella immobilis sp.nov., isolated from the mud in a fermentation cellar used for the production of Chinese strong-flavoured liquor.</title>
        <authorList>
            <person name="Lu L."/>
        </authorList>
    </citation>
    <scope>NUCLEOTIDE SEQUENCE [LARGE SCALE GENOMIC DNA]</scope>
    <source>
        <strain evidence="2 3">LZLJ-2</strain>
    </source>
</reference>
<dbReference type="AlphaFoldDB" id="A0A7S7RUN1"/>
<dbReference type="Proteomes" id="UP000593735">
    <property type="component" value="Chromosome"/>
</dbReference>
<dbReference type="EMBL" id="CP063767">
    <property type="protein sequence ID" value="QOY60617.1"/>
    <property type="molecule type" value="Genomic_DNA"/>
</dbReference>
<gene>
    <name evidence="2" type="ORF">INP52_09590</name>
</gene>
<dbReference type="RefSeq" id="WP_194371255.1">
    <property type="nucleotide sequence ID" value="NZ_CP063767.1"/>
</dbReference>
<evidence type="ECO:0000256" key="1">
    <source>
        <dbReference type="SAM" id="Coils"/>
    </source>
</evidence>
<name>A0A7S7RUN1_9ACTN</name>
<keyword evidence="3" id="KW-1185">Reference proteome</keyword>
<keyword evidence="1" id="KW-0175">Coiled coil</keyword>
<feature type="coiled-coil region" evidence="1">
    <location>
        <begin position="25"/>
        <end position="54"/>
    </location>
</feature>
<accession>A0A7S7RUN1</accession>